<organism evidence="1 2">
    <name type="scientific">Parageobacillus thermoglucosidasius</name>
    <name type="common">Geobacillus thermoglucosidasius</name>
    <dbReference type="NCBI Taxonomy" id="1426"/>
    <lineage>
        <taxon>Bacteria</taxon>
        <taxon>Bacillati</taxon>
        <taxon>Bacillota</taxon>
        <taxon>Bacilli</taxon>
        <taxon>Bacillales</taxon>
        <taxon>Anoxybacillaceae</taxon>
        <taxon>Parageobacillus</taxon>
    </lineage>
</organism>
<protein>
    <submittedName>
        <fullName evidence="1">Uncharacterized protein</fullName>
    </submittedName>
</protein>
<keyword evidence="2" id="KW-1185">Reference proteome</keyword>
<sequence length="90" mass="10530">MRAIGGQRKRLCLPIVSAIIGRFLDIGATQGNAEIQRVFQVHMELRFHLFESLYLVQLQLEDIMHFQRLRLQEFERKNEAAIDKACFISI</sequence>
<dbReference type="AlphaFoldDB" id="A0AAN1D5I1"/>
<dbReference type="KEGG" id="ptl:AOT13_02050"/>
<evidence type="ECO:0000313" key="1">
    <source>
        <dbReference type="EMBL" id="ANZ29007.1"/>
    </source>
</evidence>
<gene>
    <name evidence="1" type="ORF">BCV53_02055</name>
</gene>
<name>A0AAN1D5I1_PARTM</name>
<dbReference type="Proteomes" id="UP000093052">
    <property type="component" value="Chromosome"/>
</dbReference>
<reference evidence="2" key="1">
    <citation type="journal article" date="2016" name="Genome Announc.">
        <title>Complete Genome Sequence of Geobacillus thermoglucosidasius NCIMB 11955, the Progenitor of a Bioethanol Production Strain.</title>
        <authorList>
            <person name="Sheng L."/>
            <person name="Zhang Y."/>
            <person name="Minton N.P."/>
        </authorList>
    </citation>
    <scope>NUCLEOTIDE SEQUENCE [LARGE SCALE GENOMIC DNA]</scope>
    <source>
        <strain evidence="2">NCIMB 11955</strain>
    </source>
</reference>
<dbReference type="RefSeq" id="WP_041270011.1">
    <property type="nucleotide sequence ID" value="NZ_BHZK01000001.1"/>
</dbReference>
<dbReference type="EMBL" id="CP016622">
    <property type="protein sequence ID" value="ANZ29007.1"/>
    <property type="molecule type" value="Genomic_DNA"/>
</dbReference>
<evidence type="ECO:0000313" key="2">
    <source>
        <dbReference type="Proteomes" id="UP000093052"/>
    </source>
</evidence>
<accession>A0AAN1D5I1</accession>
<proteinExistence type="predicted"/>